<dbReference type="InterPro" id="IPR041285">
    <property type="entry name" value="MID_MedPIWI"/>
</dbReference>
<dbReference type="Pfam" id="PF18296">
    <property type="entry name" value="MID_MedPIWI"/>
    <property type="match status" value="1"/>
</dbReference>
<dbReference type="OrthoDB" id="103819at2759"/>
<keyword evidence="5 9" id="KW-0805">Transcription regulation</keyword>
<evidence type="ECO:0000256" key="4">
    <source>
        <dbReference type="ARBA" id="ARBA00022491"/>
    </source>
</evidence>
<evidence type="ECO:0000313" key="15">
    <source>
        <dbReference type="Proteomes" id="UP000252519"/>
    </source>
</evidence>
<keyword evidence="4 9" id="KW-0678">Repressor</keyword>
<feature type="region of interest" description="Disordered" evidence="10">
    <location>
        <begin position="435"/>
        <end position="492"/>
    </location>
</feature>
<dbReference type="PANTHER" id="PTHR48249:SF3">
    <property type="entry name" value="MEDIATOR OF RNA POLYMERASE II TRANSCRIPTION SUBUNIT 13"/>
    <property type="match status" value="1"/>
</dbReference>
<evidence type="ECO:0000256" key="6">
    <source>
        <dbReference type="ARBA" id="ARBA00023159"/>
    </source>
</evidence>
<keyword evidence="15" id="KW-1185">Reference proteome</keyword>
<evidence type="ECO:0000256" key="10">
    <source>
        <dbReference type="SAM" id="MobiDB-lite"/>
    </source>
</evidence>
<dbReference type="GO" id="GO:0045944">
    <property type="term" value="P:positive regulation of transcription by RNA polymerase II"/>
    <property type="evidence" value="ECO:0007669"/>
    <property type="project" value="TreeGrafter"/>
</dbReference>
<gene>
    <name evidence="14" type="ORF">ANCCAN_20821</name>
</gene>
<evidence type="ECO:0000256" key="3">
    <source>
        <dbReference type="ARBA" id="ARBA00019618"/>
    </source>
</evidence>
<evidence type="ECO:0000259" key="11">
    <source>
        <dbReference type="Pfam" id="PF06333"/>
    </source>
</evidence>
<proteinExistence type="inferred from homology"/>
<evidence type="ECO:0000313" key="14">
    <source>
        <dbReference type="EMBL" id="RCN33353.1"/>
    </source>
</evidence>
<evidence type="ECO:0000256" key="5">
    <source>
        <dbReference type="ARBA" id="ARBA00023015"/>
    </source>
</evidence>
<feature type="domain" description="Mediator complex subunit Med13 N-terminal" evidence="12">
    <location>
        <begin position="7"/>
        <end position="250"/>
    </location>
</feature>
<feature type="domain" description="MID" evidence="13">
    <location>
        <begin position="1620"/>
        <end position="1860"/>
    </location>
</feature>
<comment type="subcellular location">
    <subcellularLocation>
        <location evidence="1 9">Nucleus</location>
    </subcellularLocation>
</comment>
<evidence type="ECO:0000256" key="9">
    <source>
        <dbReference type="RuleBase" id="RU364134"/>
    </source>
</evidence>
<evidence type="ECO:0000256" key="1">
    <source>
        <dbReference type="ARBA" id="ARBA00004123"/>
    </source>
</evidence>
<evidence type="ECO:0000259" key="12">
    <source>
        <dbReference type="Pfam" id="PF11597"/>
    </source>
</evidence>
<evidence type="ECO:0000256" key="2">
    <source>
        <dbReference type="ARBA" id="ARBA00009354"/>
    </source>
</evidence>
<feature type="region of interest" description="Disordered" evidence="10">
    <location>
        <begin position="612"/>
        <end position="693"/>
    </location>
</feature>
<feature type="region of interest" description="Disordered" evidence="10">
    <location>
        <begin position="740"/>
        <end position="772"/>
    </location>
</feature>
<feature type="compositionally biased region" description="Polar residues" evidence="10">
    <location>
        <begin position="465"/>
        <end position="477"/>
    </location>
</feature>
<dbReference type="InterPro" id="IPR021643">
    <property type="entry name" value="Mediator_Med13_N"/>
</dbReference>
<evidence type="ECO:0000256" key="8">
    <source>
        <dbReference type="ARBA" id="ARBA00023242"/>
    </source>
</evidence>
<feature type="compositionally biased region" description="Polar residues" evidence="10">
    <location>
        <begin position="879"/>
        <end position="896"/>
    </location>
</feature>
<feature type="domain" description="Mediator complex subunit Med13 C-terminal" evidence="11">
    <location>
        <begin position="1953"/>
        <end position="2343"/>
    </location>
</feature>
<dbReference type="Pfam" id="PF11597">
    <property type="entry name" value="Med13_N"/>
    <property type="match status" value="1"/>
</dbReference>
<comment type="function">
    <text evidence="9">Component of the Mediator complex, a coactivator involved in regulated transcription of nearly all RNA polymerase II-dependent genes. Mediator functions as a bridge to convey information from gene-specific regulatory proteins to the basal RNA polymerase II transcription machinery. Mediator is recruited to promoters by direct interactions with regulatory proteins and serves as a scaffold for the assembly of a functional preinitiation complex with RNA polymerase II and the general transcription factors.</text>
</comment>
<feature type="compositionally biased region" description="Polar residues" evidence="10">
    <location>
        <begin position="630"/>
        <end position="640"/>
    </location>
</feature>
<keyword evidence="7 9" id="KW-0804">Transcription</keyword>
<comment type="caution">
    <text evidence="14">The sequence shown here is derived from an EMBL/GenBank/DDBJ whole genome shotgun (WGS) entry which is preliminary data.</text>
</comment>
<reference evidence="14 15" key="1">
    <citation type="submission" date="2014-10" db="EMBL/GenBank/DDBJ databases">
        <title>Draft genome of the hookworm Ancylostoma caninum.</title>
        <authorList>
            <person name="Mitreva M."/>
        </authorList>
    </citation>
    <scope>NUCLEOTIDE SEQUENCE [LARGE SCALE GENOMIC DNA]</scope>
    <source>
        <strain evidence="14 15">Baltimore</strain>
    </source>
</reference>
<feature type="compositionally biased region" description="Basic and acidic residues" evidence="10">
    <location>
        <begin position="668"/>
        <end position="677"/>
    </location>
</feature>
<dbReference type="Pfam" id="PF06333">
    <property type="entry name" value="Med13_C"/>
    <property type="match status" value="1"/>
</dbReference>
<dbReference type="Proteomes" id="UP000252519">
    <property type="component" value="Unassembled WGS sequence"/>
</dbReference>
<comment type="similarity">
    <text evidence="2 9">Belongs to the Mediator complex subunit 13 family.</text>
</comment>
<dbReference type="PANTHER" id="PTHR48249">
    <property type="entry name" value="MEDIATOR OF RNA POLYMERASE II TRANSCRIPTION SUBUNIT 13"/>
    <property type="match status" value="1"/>
</dbReference>
<dbReference type="EMBL" id="JOJR01000935">
    <property type="protein sequence ID" value="RCN33353.1"/>
    <property type="molecule type" value="Genomic_DNA"/>
</dbReference>
<protein>
    <recommendedName>
        <fullName evidence="3 9">Mediator of RNA polymerase II transcription subunit 13</fullName>
    </recommendedName>
</protein>
<evidence type="ECO:0000256" key="7">
    <source>
        <dbReference type="ARBA" id="ARBA00023163"/>
    </source>
</evidence>
<dbReference type="InterPro" id="IPR051139">
    <property type="entry name" value="Mediator_complx_sub13"/>
</dbReference>
<feature type="compositionally biased region" description="Pro residues" evidence="10">
    <location>
        <begin position="1771"/>
        <end position="1783"/>
    </location>
</feature>
<evidence type="ECO:0000259" key="13">
    <source>
        <dbReference type="Pfam" id="PF18296"/>
    </source>
</evidence>
<feature type="compositionally biased region" description="Basic and acidic residues" evidence="10">
    <location>
        <begin position="907"/>
        <end position="917"/>
    </location>
</feature>
<feature type="compositionally biased region" description="Basic and acidic residues" evidence="10">
    <location>
        <begin position="647"/>
        <end position="656"/>
    </location>
</feature>
<dbReference type="STRING" id="29170.A0A368FMI7"/>
<feature type="region of interest" description="Disordered" evidence="10">
    <location>
        <begin position="1763"/>
        <end position="1791"/>
    </location>
</feature>
<dbReference type="GO" id="GO:0003713">
    <property type="term" value="F:transcription coactivator activity"/>
    <property type="evidence" value="ECO:0007669"/>
    <property type="project" value="TreeGrafter"/>
</dbReference>
<name>A0A368FMI7_ANCCA</name>
<sequence>MAANGGSLEDCFSNVYALTELNGLKWRCFLTPSNSPRGIPVQSDPILKAYGNCLRDGLICTWRRKPLELKPNEPLPLPSFTNEISKELWLFWYSNEPPEKLSINTSHLDADNNGVGTAANGINYEVRVLFFQALHTMIERSMALDGFVRFGRWFTRPLRQPLPGRQHLLPHYIMATNVQFFIHGGNTVCMTVNAQRQPPLLRLSKRHLECGKRVQVVVGPWSLRAVLLPPDTEVGRNQPNAEKQWEEWKEFVAALAQDLDDTDDDSRDDGVPRMVPVEIDGIRMLYPSCYVCVTMEDDAASCSKDEPVAPSMTPDELITPDNGRRNQLLVSNANGHSYMQGVLQNAYLTPARPQPAPIPPPQVGPFQAPFPPQSDDDTRWNFIDPSKNDSCSCDNCTHQPSPEYWASLEREPVVDCPLAAPIKVAQRPGMVKTNPLYTVMKRQSKRRTKHSYHRRFPLKSDPTEENASPSESVGSDQDTSDDENTGAPAWADTDKQSLVTGIYCSADDASYHFGVATPCNSSDDENFACSPFTPIKALSPCTNCVWPSAPAGQIPEDVFNQIFQPSSFCSSTSRVPPTASQEERQRDYNCYYNPTLREDPYYMSYHSRRFGEKRRSSYPPSIKIPASPEQPGSQETIPATTSPPPELEEHRRRIPESDPTVTMTRTTSELDLKDKPDVQVPTKKRSRKSKENIEWPDLDSLDMGLLSTTMGEEMEARVSPYAGRITPAYDSDSDLEVEEQVTSSDGDETRAIGEGPSGINQIPGPYDSHAVQGSSLEPMEVDESVVGVPTDNINLLSPPASNERPEGYAAMSMNYGGWPRIGGPPSCGDPSMNHIYPTPPSVQSEAQQFSPAPMLPPHQQYAMQHQHQNAVQTQQTNTMDSSVFPTTTSNQQVTNQPPAPSLLTTEAKPDVRTAKEDVTDDSDDSKDNVIDLIPPDSKMSNFWKRIELLPVNGHDRKKMVPSSTRFSPAADVRVLCATLATRRTSLHMPPDYQKLVRLMEKRVPKHVDTLFTSQFSSSMSSSTPSQIPPVAVTSFGNPNNYKPTFGPISGGMTPNPPHMQMPSMQPPQSHHIQQFPASQIRTPPMMGGRMGTPVGPGPGPMGPPYAPNSGPYGQMMAPPNSVQQLNNFVHGPMFNTANGQMNPHHPMGGMGPMGQPMGQPMYPPGPGQMPMMQPCTTSGYGAPPMMGGYGPSAPNMMGPPHPNAPPAYPGAPGPPPAYGSMNQMQPMQPPHMRQMPMNPMQQMMPSQSPMPMMNSYGTNGPGPTSGMPMPTQPSREVMVPYAEGSSVVLAIILQDTILDLHFDSVFDACPICSCNTSIRARELGLYLTPPDPLRMPSHVQQAQIGSWSGFALAEGNPCTCGFSAVRHRYLSLCSGLFPEDSREATAIEHSVAPVNGLGAEVGLQTSSQMWFDSTSSTDVNMLDLLRILCQQHYMGFMVHQIAQFVEQAEKAIKPQEVGFDVSSNAEYVLSQVDATELMLIGNSAAEMSRISGNRSRNTNQPILQFFHPWGLQVANEVRDPREAEWRGLLSEIGPILERAMRVVRCMHGAPGSIVEGPLTWRALTSKSQHKSHSPSHDDDISLPEPIPYINVAAEKDAIRAAPHVIRHWEHLSLGPIDQPKDVLYLTVVPDNPDVCAMATKYMEQLSQMYERMRLGRHIAWPTGADGRDGCVKVGSRTQSGKYPTETTTLDFLNLVGRYVDNKAFMTKLRLFTQQMEEYLLQVMSERDDLFERAAFRETLALDWRAKRAAAAAVALAVEQRMAESSAEPGTTIPPPEPPPAEPPLEPEDIPVDDPGTLPHVIVIYVFNAFTWGTEFRSGLFTRVATLAVMRAFNTVCLRLPLRRRPQLQLEIVPMEQVTDLLGCLPDYTNDSGTSQYLFENSGGSEREQVDCVAVESLRATVLSVYTQPRVLAADCIKSVQARCMTKFGPGSSLLDSLDEWERNGPNVFYKVPSNAYHLAPPPLLYQKHENGRIIQSSPDEQVLYVTYCVIGSDWLCVTVTDSLGRLNDNCLINLRTRHDHHIYKYRQQTQILDAMSRLWTYILGVLCMETRNWRLVIGRLGRIGHGEFRAWTYLLNKTSLKRHSARLKEVCTSCAQMPGCSGTPSILSACLVSTEPEPYLRIFPGFASTDAYNKKTRSAAPDDTTVTHIMVFPTSADIQLGATDQHAAGDDDWDMDLVDMDIPQDGNDLGDDFLSSLCMDTGPPQPSASFRTAGNSFFSENTADVSMENQPLATGYYLSTAPAADVPDWFWSSCPGAKNRTPVHLKSSLHINVPLVHQGDEFLQGKAAVGDKQEKESGHPLDSTRTDEVLRHVLETYNSLSWLNIDVVSGERRSCLPIHMQALIRLYHSVARLIM</sequence>
<keyword evidence="8 9" id="KW-0539">Nucleus</keyword>
<dbReference type="InterPro" id="IPR009401">
    <property type="entry name" value="Med13_C"/>
</dbReference>
<dbReference type="GO" id="GO:0016592">
    <property type="term" value="C:mediator complex"/>
    <property type="evidence" value="ECO:0007669"/>
    <property type="project" value="InterPro"/>
</dbReference>
<comment type="subunit">
    <text evidence="9">Component of the Mediator complex.</text>
</comment>
<organism evidence="14 15">
    <name type="scientific">Ancylostoma caninum</name>
    <name type="common">Dog hookworm</name>
    <dbReference type="NCBI Taxonomy" id="29170"/>
    <lineage>
        <taxon>Eukaryota</taxon>
        <taxon>Metazoa</taxon>
        <taxon>Ecdysozoa</taxon>
        <taxon>Nematoda</taxon>
        <taxon>Chromadorea</taxon>
        <taxon>Rhabditida</taxon>
        <taxon>Rhabditina</taxon>
        <taxon>Rhabditomorpha</taxon>
        <taxon>Strongyloidea</taxon>
        <taxon>Ancylostomatidae</taxon>
        <taxon>Ancylostomatinae</taxon>
        <taxon>Ancylostoma</taxon>
    </lineage>
</organism>
<feature type="region of interest" description="Disordered" evidence="10">
    <location>
        <begin position="837"/>
        <end position="932"/>
    </location>
</feature>
<accession>A0A368FMI7</accession>
<feature type="compositionally biased region" description="Low complexity" evidence="10">
    <location>
        <begin position="864"/>
        <end position="878"/>
    </location>
</feature>
<keyword evidence="6 9" id="KW-0010">Activator</keyword>
<feature type="compositionally biased region" description="Polar residues" evidence="10">
    <location>
        <begin position="841"/>
        <end position="850"/>
    </location>
</feature>
<feature type="compositionally biased region" description="Basic residues" evidence="10">
    <location>
        <begin position="442"/>
        <end position="457"/>
    </location>
</feature>